<name>A0ABV6J4M5_9BACL</name>
<sequence length="479" mass="53206">MGNLIANENTQTGTLNWQLTQYEFEELNSGLGSNLIPGARSAAIEGYASQTSVYPGESIDFMVSTLPACRFIVDIFRLGYYGGTGGRHMLQLGPFEGEEQPVPPETVERLRECEWQPSVTLRIPDEWISGVYLAKLTKQASLRAQSYLVFVVKQRRKTDILVQVSDLTWQAYNKWPGTSSLYDDGSNPWFTGPNVRVSFDRPYGKYFQVVDSPLSCGSGEFLLWEFPLAYWLEAEGYDVTYCSNLDLHSDPSLLETCQVFISAGHDEYWTRDMYRHASAARDHGVSLLFLSGNAVYHEIIPYASNVTDAPNRSFARQQRFVDEHELMGAASFASGYGDWTVVNPEHWVFAGTGMKAGDCIPGLIGWEYHGLPFKEIEGLEILAHSDLVGNEPAALEIADGTLRMGDGKHAAVIYPGPRNNWVFNAGTIWWAEGLSNPPGHIPASGTFGRVLGPDPRVQQITRNLLARCLRDNPDKAGAD</sequence>
<dbReference type="Proteomes" id="UP001589818">
    <property type="component" value="Unassembled WGS sequence"/>
</dbReference>
<dbReference type="InterPro" id="IPR046540">
    <property type="entry name" value="DMFA2_C"/>
</dbReference>
<evidence type="ECO:0000313" key="2">
    <source>
        <dbReference type="EMBL" id="MFC0390822.1"/>
    </source>
</evidence>
<evidence type="ECO:0000259" key="1">
    <source>
        <dbReference type="Pfam" id="PF20254"/>
    </source>
</evidence>
<dbReference type="RefSeq" id="WP_204818485.1">
    <property type="nucleotide sequence ID" value="NZ_JANHOF010000004.1"/>
</dbReference>
<protein>
    <submittedName>
        <fullName evidence="2">N,N-dimethylformamidase beta subunit family domain-containing protein</fullName>
    </submittedName>
</protein>
<proteinExistence type="predicted"/>
<accession>A0ABV6J4M5</accession>
<keyword evidence="3" id="KW-1185">Reference proteome</keyword>
<gene>
    <name evidence="2" type="ORF">ACFFJ8_05500</name>
</gene>
<evidence type="ECO:0000313" key="3">
    <source>
        <dbReference type="Proteomes" id="UP001589818"/>
    </source>
</evidence>
<reference evidence="2 3" key="1">
    <citation type="submission" date="2024-09" db="EMBL/GenBank/DDBJ databases">
        <authorList>
            <person name="Sun Q."/>
            <person name="Mori K."/>
        </authorList>
    </citation>
    <scope>NUCLEOTIDE SEQUENCE [LARGE SCALE GENOMIC DNA]</scope>
    <source>
        <strain evidence="2 3">CCM 4839</strain>
    </source>
</reference>
<organism evidence="2 3">
    <name type="scientific">Paenibacillus mendelii</name>
    <dbReference type="NCBI Taxonomy" id="206163"/>
    <lineage>
        <taxon>Bacteria</taxon>
        <taxon>Bacillati</taxon>
        <taxon>Bacillota</taxon>
        <taxon>Bacilli</taxon>
        <taxon>Bacillales</taxon>
        <taxon>Paenibacillaceae</taxon>
        <taxon>Paenibacillus</taxon>
    </lineage>
</organism>
<comment type="caution">
    <text evidence="2">The sequence shown here is derived from an EMBL/GenBank/DDBJ whole genome shotgun (WGS) entry which is preliminary data.</text>
</comment>
<dbReference type="Pfam" id="PF20254">
    <property type="entry name" value="DMFA2_C"/>
    <property type="match status" value="1"/>
</dbReference>
<feature type="domain" description="N,N-dimethylformamidase beta subunit-like C-terminal" evidence="1">
    <location>
        <begin position="73"/>
        <end position="436"/>
    </location>
</feature>
<dbReference type="EMBL" id="JBHLVF010000010">
    <property type="protein sequence ID" value="MFC0390822.1"/>
    <property type="molecule type" value="Genomic_DNA"/>
</dbReference>